<dbReference type="OrthoDB" id="9766459at2"/>
<dbReference type="EMBL" id="CP032317">
    <property type="protein sequence ID" value="AYA35739.1"/>
    <property type="molecule type" value="Genomic_DNA"/>
</dbReference>
<dbReference type="Gene3D" id="3.30.450.20">
    <property type="entry name" value="PAS domain"/>
    <property type="match status" value="3"/>
</dbReference>
<dbReference type="SMART" id="SM00387">
    <property type="entry name" value="HATPase_c"/>
    <property type="match status" value="1"/>
</dbReference>
<dbReference type="PANTHER" id="PTHR42878">
    <property type="entry name" value="TWO-COMPONENT HISTIDINE KINASE"/>
    <property type="match status" value="1"/>
</dbReference>
<dbReference type="Pfam" id="PF08448">
    <property type="entry name" value="PAS_4"/>
    <property type="match status" value="3"/>
</dbReference>
<dbReference type="GO" id="GO:0000155">
    <property type="term" value="F:phosphorelay sensor kinase activity"/>
    <property type="evidence" value="ECO:0007669"/>
    <property type="project" value="InterPro"/>
</dbReference>
<evidence type="ECO:0000256" key="1">
    <source>
        <dbReference type="ARBA" id="ARBA00000085"/>
    </source>
</evidence>
<feature type="compositionally biased region" description="Polar residues" evidence="8">
    <location>
        <begin position="1"/>
        <end position="16"/>
    </location>
</feature>
<gene>
    <name evidence="10" type="ORF">D3Y59_00915</name>
</gene>
<evidence type="ECO:0000256" key="5">
    <source>
        <dbReference type="ARBA" id="ARBA00022777"/>
    </source>
</evidence>
<keyword evidence="7" id="KW-0175">Coiled coil</keyword>
<dbReference type="InterPro" id="IPR036890">
    <property type="entry name" value="HATPase_C_sf"/>
</dbReference>
<dbReference type="GO" id="GO:0016020">
    <property type="term" value="C:membrane"/>
    <property type="evidence" value="ECO:0007669"/>
    <property type="project" value="UniProtKB-SubCell"/>
</dbReference>
<dbReference type="PROSITE" id="PS50109">
    <property type="entry name" value="HIS_KIN"/>
    <property type="match status" value="1"/>
</dbReference>
<keyword evidence="3" id="KW-0597">Phosphoprotein</keyword>
<dbReference type="SUPFAM" id="SSF55874">
    <property type="entry name" value="ATPase domain of HSP90 chaperone/DNA topoisomerase II/histidine kinase"/>
    <property type="match status" value="1"/>
</dbReference>
<feature type="coiled-coil region" evidence="7">
    <location>
        <begin position="159"/>
        <end position="204"/>
    </location>
</feature>
<evidence type="ECO:0000256" key="8">
    <source>
        <dbReference type="SAM" id="MobiDB-lite"/>
    </source>
</evidence>
<evidence type="ECO:0000256" key="6">
    <source>
        <dbReference type="ARBA" id="ARBA00023136"/>
    </source>
</evidence>
<dbReference type="Gene3D" id="3.30.565.10">
    <property type="entry name" value="Histidine kinase-like ATPase, C-terminal domain"/>
    <property type="match status" value="1"/>
</dbReference>
<dbReference type="SMART" id="SM00091">
    <property type="entry name" value="PAS"/>
    <property type="match status" value="3"/>
</dbReference>
<dbReference type="InterPro" id="IPR004358">
    <property type="entry name" value="Sig_transdc_His_kin-like_C"/>
</dbReference>
<dbReference type="AlphaFoldDB" id="A0A3B7R315"/>
<dbReference type="InterPro" id="IPR000014">
    <property type="entry name" value="PAS"/>
</dbReference>
<evidence type="ECO:0000256" key="2">
    <source>
        <dbReference type="ARBA" id="ARBA00012438"/>
    </source>
</evidence>
<protein>
    <recommendedName>
        <fullName evidence="2">histidine kinase</fullName>
        <ecNumber evidence="2">2.7.13.3</ecNumber>
    </recommendedName>
</protein>
<dbReference type="EC" id="2.7.13.3" evidence="2"/>
<dbReference type="InterPro" id="IPR013656">
    <property type="entry name" value="PAS_4"/>
</dbReference>
<dbReference type="NCBIfam" id="TIGR00229">
    <property type="entry name" value="sensory_box"/>
    <property type="match status" value="1"/>
</dbReference>
<sequence>MLVVSFTDTSDQNRSPVEQALRESQARERVIRRELEHQRNELLRFVEQAPAAVAVYSGPEYRVQLANAATLAIWGRSLPEVLHRPVFEVMPETATPDVVAIFNQVYATGVPFTSTEKPTYIERYGRREVVYWNFVFQPQRQSDGSISGILSLGTEVTAQVQARQQAQQLNQQLEAHVQQRTLEAQAARAEAERQRRQWEELFRRAPAAICIFTGPDWVYEFVNPIYQAMFPGRELLGKRLVDALPELADQPLMDILHHVYTTGQPFQGREVLVPLARTAEGPVEDIYFDLTYQARFNEEGQIDGFVTYAYDVTAQVLARRDREMRQEQLNELFEQAPVAIAIFRGPRYVIELANPAVCAIWGRTQAQALGTPLFELLPEAAGQGFEELLDRVMATGQPYVAHELPSYINRHGRRDLVYWNFVYQPLRETENDEISAVTVVATEVTDQVLARQQVHGLNQELASINAELRTTNDELHNTNAQLTRSNVDLDTFVYTASHDLKAPIANIEGILLALREQLPAAVQQDAWVAQLLDMLQTTVARFQNTIAQLTDVSKLQMAHAGPTELVHLAAVVADVCQDLDLQACTARLTVEVPPDVVVLFHPANLRSIVFNLLSNAAKYSSPNRPAQVHVRAERRPQAVVLSIRDNGLGMSEQQQTQLFGLFQRLHTHVEGTGVGLYIVKRLIENAGGSIEVASQLDVGTCFTVTFPA</sequence>
<reference evidence="10 11" key="1">
    <citation type="submission" date="2018-09" db="EMBL/GenBank/DDBJ databases">
        <title>Hymenobacter medium sp. nov., isolated from R2A medium.</title>
        <authorList>
            <person name="Yingchao G."/>
        </authorList>
    </citation>
    <scope>NUCLEOTIDE SEQUENCE [LARGE SCALE GENOMIC DNA]</scope>
    <source>
        <strain evidence="11">sh-6</strain>
    </source>
</reference>
<keyword evidence="6" id="KW-0472">Membrane</keyword>
<evidence type="ECO:0000256" key="3">
    <source>
        <dbReference type="ARBA" id="ARBA00022553"/>
    </source>
</evidence>
<organism evidence="10 11">
    <name type="scientific">Hymenobacter oligotrophus</name>
    <dbReference type="NCBI Taxonomy" id="2319843"/>
    <lineage>
        <taxon>Bacteria</taxon>
        <taxon>Pseudomonadati</taxon>
        <taxon>Bacteroidota</taxon>
        <taxon>Cytophagia</taxon>
        <taxon>Cytophagales</taxon>
        <taxon>Hymenobacteraceae</taxon>
        <taxon>Hymenobacter</taxon>
    </lineage>
</organism>
<dbReference type="Pfam" id="PF02518">
    <property type="entry name" value="HATPase_c"/>
    <property type="match status" value="1"/>
</dbReference>
<dbReference type="InterPro" id="IPR003594">
    <property type="entry name" value="HATPase_dom"/>
</dbReference>
<dbReference type="InterPro" id="IPR036097">
    <property type="entry name" value="HisK_dim/P_sf"/>
</dbReference>
<feature type="domain" description="Histidine kinase" evidence="9">
    <location>
        <begin position="495"/>
        <end position="708"/>
    </location>
</feature>
<dbReference type="PRINTS" id="PR00344">
    <property type="entry name" value="BCTRLSENSOR"/>
</dbReference>
<feature type="coiled-coil region" evidence="7">
    <location>
        <begin position="454"/>
        <end position="485"/>
    </location>
</feature>
<dbReference type="FunFam" id="3.30.565.10:FF:000006">
    <property type="entry name" value="Sensor histidine kinase WalK"/>
    <property type="match status" value="1"/>
</dbReference>
<dbReference type="InterPro" id="IPR003661">
    <property type="entry name" value="HisK_dim/P_dom"/>
</dbReference>
<dbReference type="KEGG" id="hyh:D3Y59_00915"/>
<dbReference type="InterPro" id="IPR005467">
    <property type="entry name" value="His_kinase_dom"/>
</dbReference>
<dbReference type="InterPro" id="IPR035965">
    <property type="entry name" value="PAS-like_dom_sf"/>
</dbReference>
<dbReference type="CDD" id="cd00082">
    <property type="entry name" value="HisKA"/>
    <property type="match status" value="1"/>
</dbReference>
<keyword evidence="11" id="KW-1185">Reference proteome</keyword>
<feature type="region of interest" description="Disordered" evidence="8">
    <location>
        <begin position="1"/>
        <end position="21"/>
    </location>
</feature>
<evidence type="ECO:0000259" key="9">
    <source>
        <dbReference type="PROSITE" id="PS50109"/>
    </source>
</evidence>
<dbReference type="GO" id="GO:0007234">
    <property type="term" value="P:osmosensory signaling via phosphorelay pathway"/>
    <property type="evidence" value="ECO:0007669"/>
    <property type="project" value="TreeGrafter"/>
</dbReference>
<dbReference type="Proteomes" id="UP000262802">
    <property type="component" value="Chromosome"/>
</dbReference>
<evidence type="ECO:0000313" key="10">
    <source>
        <dbReference type="EMBL" id="AYA35739.1"/>
    </source>
</evidence>
<proteinExistence type="predicted"/>
<evidence type="ECO:0000313" key="11">
    <source>
        <dbReference type="Proteomes" id="UP000262802"/>
    </source>
</evidence>
<accession>A0A3B7R315</accession>
<dbReference type="GO" id="GO:0000156">
    <property type="term" value="F:phosphorelay response regulator activity"/>
    <property type="evidence" value="ECO:0007669"/>
    <property type="project" value="TreeGrafter"/>
</dbReference>
<evidence type="ECO:0000256" key="4">
    <source>
        <dbReference type="ARBA" id="ARBA00022679"/>
    </source>
</evidence>
<comment type="catalytic activity">
    <reaction evidence="1">
        <text>ATP + protein L-histidine = ADP + protein N-phospho-L-histidine.</text>
        <dbReference type="EC" id="2.7.13.3"/>
    </reaction>
</comment>
<dbReference type="GO" id="GO:0030295">
    <property type="term" value="F:protein kinase activator activity"/>
    <property type="evidence" value="ECO:0007669"/>
    <property type="project" value="TreeGrafter"/>
</dbReference>
<evidence type="ECO:0000256" key="7">
    <source>
        <dbReference type="SAM" id="Coils"/>
    </source>
</evidence>
<dbReference type="InterPro" id="IPR050351">
    <property type="entry name" value="BphY/WalK/GraS-like"/>
</dbReference>
<dbReference type="Gene3D" id="1.10.287.130">
    <property type="match status" value="1"/>
</dbReference>
<keyword evidence="4" id="KW-0808">Transferase</keyword>
<dbReference type="PANTHER" id="PTHR42878:SF15">
    <property type="entry name" value="BACTERIOPHYTOCHROME"/>
    <property type="match status" value="1"/>
</dbReference>
<name>A0A3B7R315_9BACT</name>
<dbReference type="SUPFAM" id="SSF55785">
    <property type="entry name" value="PYP-like sensor domain (PAS domain)"/>
    <property type="match status" value="3"/>
</dbReference>
<keyword evidence="5" id="KW-0418">Kinase</keyword>
<dbReference type="SUPFAM" id="SSF47384">
    <property type="entry name" value="Homodimeric domain of signal transducing histidine kinase"/>
    <property type="match status" value="1"/>
</dbReference>